<dbReference type="InParanoid" id="D3B592"/>
<organism evidence="1 2">
    <name type="scientific">Heterostelium pallidum (strain ATCC 26659 / Pp 5 / PN500)</name>
    <name type="common">Cellular slime mold</name>
    <name type="synonym">Polysphondylium pallidum</name>
    <dbReference type="NCBI Taxonomy" id="670386"/>
    <lineage>
        <taxon>Eukaryota</taxon>
        <taxon>Amoebozoa</taxon>
        <taxon>Evosea</taxon>
        <taxon>Eumycetozoa</taxon>
        <taxon>Dictyostelia</taxon>
        <taxon>Acytosteliales</taxon>
        <taxon>Acytosteliaceae</taxon>
        <taxon>Heterostelium</taxon>
    </lineage>
</organism>
<gene>
    <name evidence="1" type="ORF">PPL_03605</name>
</gene>
<protein>
    <submittedName>
        <fullName evidence="1">Uncharacterized protein</fullName>
    </submittedName>
</protein>
<dbReference type="GeneID" id="31359092"/>
<proteinExistence type="predicted"/>
<dbReference type="InterPro" id="IPR036426">
    <property type="entry name" value="Bulb-type_lectin_dom_sf"/>
</dbReference>
<evidence type="ECO:0000313" key="1">
    <source>
        <dbReference type="EMBL" id="EFA83457.1"/>
    </source>
</evidence>
<comment type="caution">
    <text evidence="1">The sequence shown here is derived from an EMBL/GenBank/DDBJ whole genome shotgun (WGS) entry which is preliminary data.</text>
</comment>
<dbReference type="Proteomes" id="UP000001396">
    <property type="component" value="Unassembled WGS sequence"/>
</dbReference>
<keyword evidence="2" id="KW-1185">Reference proteome</keyword>
<sequence>MCIFLGKHYISMDGRVAQTIFILKYVKVSSIKYDRFTIPSNPKSTLKVGQIFRQTDRLEAGSMSLILNKKGNLQIQRNGLPIFTFDNTPSKSSSPIYSLYFNNSNLQIRDSVEKVKYDFCTSGLNGTELILLETGAYNREYGLVMVNYKRKMVWGRFGPLTSTVDTMIPGSYIDSQDKENNKLEQGDFITNGRDYLRMERDGVLMMYLGNPNGDTNGSPSVFSSSSQFYKANSKYVMNLENGTMVFYSNDTANPIIYREHLHSDIRFLHLPNPDPTYSKAEWSILGRDSNGKIVWGHFNHPTQIVNHPFSCISQRNPNPNYNYPSINGSYLIMEANPKSMKFIDFYCKDANISISTTPLLNSKLLAAYHIKTPGTLSAKSYGKVSLGFTSKSGQFFGVWNSVTPVYGEILYITDAPHVEDSNFYFFTYNQIPALVILDCKRKLCGIDNQDTCGCQHVWSQQFDQINK</sequence>
<name>D3B592_HETP5</name>
<dbReference type="EMBL" id="ADBJ01000015">
    <property type="protein sequence ID" value="EFA83457.1"/>
    <property type="molecule type" value="Genomic_DNA"/>
</dbReference>
<dbReference type="AlphaFoldDB" id="D3B592"/>
<evidence type="ECO:0000313" key="2">
    <source>
        <dbReference type="Proteomes" id="UP000001396"/>
    </source>
</evidence>
<reference evidence="1 2" key="1">
    <citation type="journal article" date="2011" name="Genome Res.">
        <title>Phylogeny-wide analysis of social amoeba genomes highlights ancient origins for complex intercellular communication.</title>
        <authorList>
            <person name="Heidel A.J."/>
            <person name="Lawal H.M."/>
            <person name="Felder M."/>
            <person name="Schilde C."/>
            <person name="Helps N.R."/>
            <person name="Tunggal B."/>
            <person name="Rivero F."/>
            <person name="John U."/>
            <person name="Schleicher M."/>
            <person name="Eichinger L."/>
            <person name="Platzer M."/>
            <person name="Noegel A.A."/>
            <person name="Schaap P."/>
            <person name="Gloeckner G."/>
        </authorList>
    </citation>
    <scope>NUCLEOTIDE SEQUENCE [LARGE SCALE GENOMIC DNA]</scope>
    <source>
        <strain evidence="2">ATCC 26659 / Pp 5 / PN500</strain>
    </source>
</reference>
<dbReference type="Gene3D" id="2.90.10.10">
    <property type="entry name" value="Bulb-type lectin domain"/>
    <property type="match status" value="1"/>
</dbReference>
<accession>D3B592</accession>
<dbReference type="RefSeq" id="XP_020435574.1">
    <property type="nucleotide sequence ID" value="XM_020574532.1"/>
</dbReference>